<comment type="subcellular location">
    <subcellularLocation>
        <location evidence="1">Membrane</location>
        <topology evidence="1">Multi-pass membrane protein</topology>
    </subcellularLocation>
</comment>
<protein>
    <submittedName>
        <fullName evidence="7">Sodium/calcium exchanger protein</fullName>
    </submittedName>
</protein>
<organism evidence="7 8">
    <name type="scientific">Eubacterium oxidoreducens</name>
    <dbReference type="NCBI Taxonomy" id="1732"/>
    <lineage>
        <taxon>Bacteria</taxon>
        <taxon>Bacillati</taxon>
        <taxon>Bacillota</taxon>
        <taxon>Clostridia</taxon>
        <taxon>Eubacteriales</taxon>
        <taxon>Eubacteriaceae</taxon>
        <taxon>Eubacterium</taxon>
    </lineage>
</organism>
<keyword evidence="2 5" id="KW-0812">Transmembrane</keyword>
<dbReference type="Pfam" id="PF01699">
    <property type="entry name" value="Na_Ca_ex"/>
    <property type="match status" value="1"/>
</dbReference>
<dbReference type="GO" id="GO:0005262">
    <property type="term" value="F:calcium channel activity"/>
    <property type="evidence" value="ECO:0007669"/>
    <property type="project" value="TreeGrafter"/>
</dbReference>
<dbReference type="InterPro" id="IPR004481">
    <property type="entry name" value="K/Na/Ca-exchanger"/>
</dbReference>
<dbReference type="PANTHER" id="PTHR10846">
    <property type="entry name" value="SODIUM/POTASSIUM/CALCIUM EXCHANGER"/>
    <property type="match status" value="1"/>
</dbReference>
<dbReference type="EMBL" id="FMXR01000013">
    <property type="protein sequence ID" value="SDB25548.1"/>
    <property type="molecule type" value="Genomic_DNA"/>
</dbReference>
<evidence type="ECO:0000259" key="6">
    <source>
        <dbReference type="Pfam" id="PF01699"/>
    </source>
</evidence>
<dbReference type="Proteomes" id="UP000199228">
    <property type="component" value="Unassembled WGS sequence"/>
</dbReference>
<proteinExistence type="predicted"/>
<evidence type="ECO:0000313" key="7">
    <source>
        <dbReference type="EMBL" id="SDB25548.1"/>
    </source>
</evidence>
<name>A0A1G6BY95_EUBOX</name>
<dbReference type="AlphaFoldDB" id="A0A1G6BY95"/>
<dbReference type="GO" id="GO:0006874">
    <property type="term" value="P:intracellular calcium ion homeostasis"/>
    <property type="evidence" value="ECO:0007669"/>
    <property type="project" value="TreeGrafter"/>
</dbReference>
<feature type="transmembrane region" description="Helical" evidence="5">
    <location>
        <begin position="88"/>
        <end position="105"/>
    </location>
</feature>
<evidence type="ECO:0000256" key="3">
    <source>
        <dbReference type="ARBA" id="ARBA00022989"/>
    </source>
</evidence>
<keyword evidence="8" id="KW-1185">Reference proteome</keyword>
<dbReference type="GO" id="GO:0005886">
    <property type="term" value="C:plasma membrane"/>
    <property type="evidence" value="ECO:0007669"/>
    <property type="project" value="TreeGrafter"/>
</dbReference>
<feature type="transmembrane region" description="Helical" evidence="5">
    <location>
        <begin position="61"/>
        <end position="82"/>
    </location>
</feature>
<dbReference type="GO" id="GO:0008273">
    <property type="term" value="F:calcium, potassium:sodium antiporter activity"/>
    <property type="evidence" value="ECO:0007669"/>
    <property type="project" value="TreeGrafter"/>
</dbReference>
<evidence type="ECO:0000256" key="5">
    <source>
        <dbReference type="SAM" id="Phobius"/>
    </source>
</evidence>
<gene>
    <name evidence="7" type="ORF">SAMN02910417_01905</name>
</gene>
<dbReference type="OrthoDB" id="9794225at2"/>
<dbReference type="Gene3D" id="1.20.1420.30">
    <property type="entry name" value="NCX, central ion-binding region"/>
    <property type="match status" value="1"/>
</dbReference>
<dbReference type="InterPro" id="IPR044880">
    <property type="entry name" value="NCX_ion-bd_dom_sf"/>
</dbReference>
<evidence type="ECO:0000313" key="8">
    <source>
        <dbReference type="Proteomes" id="UP000199228"/>
    </source>
</evidence>
<dbReference type="PANTHER" id="PTHR10846:SF8">
    <property type="entry name" value="INNER MEMBRANE PROTEIN YRBG"/>
    <property type="match status" value="1"/>
</dbReference>
<evidence type="ECO:0000256" key="1">
    <source>
        <dbReference type="ARBA" id="ARBA00004141"/>
    </source>
</evidence>
<evidence type="ECO:0000256" key="2">
    <source>
        <dbReference type="ARBA" id="ARBA00022692"/>
    </source>
</evidence>
<sequence>MLIIGGGQAVVYAAKAIARTFGMTETLIGLTIVAVGTSLPELVTSIVAAKKGETGMAVGNVVGSNIFNMMFILGISSLIHPIDVNMASLWDLIILVIVSVIVYIFSCTKRTIGKREGAIMLLIYLADMVFAILR</sequence>
<accession>A0A1G6BY95</accession>
<feature type="transmembrane region" description="Helical" evidence="5">
    <location>
        <begin position="28"/>
        <end position="49"/>
    </location>
</feature>
<keyword evidence="3 5" id="KW-1133">Transmembrane helix</keyword>
<reference evidence="7 8" key="1">
    <citation type="submission" date="2016-10" db="EMBL/GenBank/DDBJ databases">
        <authorList>
            <person name="de Groot N.N."/>
        </authorList>
    </citation>
    <scope>NUCLEOTIDE SEQUENCE [LARGE SCALE GENOMIC DNA]</scope>
    <source>
        <strain evidence="7 8">DSM 3217</strain>
    </source>
</reference>
<keyword evidence="4 5" id="KW-0472">Membrane</keyword>
<feature type="domain" description="Sodium/calcium exchanger membrane region" evidence="6">
    <location>
        <begin position="2"/>
        <end position="132"/>
    </location>
</feature>
<evidence type="ECO:0000256" key="4">
    <source>
        <dbReference type="ARBA" id="ARBA00023136"/>
    </source>
</evidence>
<dbReference type="InterPro" id="IPR004837">
    <property type="entry name" value="NaCa_Exmemb"/>
</dbReference>